<dbReference type="AlphaFoldDB" id="A0A4U0S6N0"/>
<gene>
    <name evidence="2" type="ORF">FCI23_51490</name>
</gene>
<feature type="transmembrane region" description="Helical" evidence="1">
    <location>
        <begin position="30"/>
        <end position="52"/>
    </location>
</feature>
<dbReference type="EMBL" id="SUMC01000169">
    <property type="protein sequence ID" value="TJZ96064.1"/>
    <property type="molecule type" value="Genomic_DNA"/>
</dbReference>
<protein>
    <submittedName>
        <fullName evidence="2">Uncharacterized protein</fullName>
    </submittedName>
</protein>
<accession>A0A4U0S6N0</accession>
<dbReference type="RefSeq" id="WP_136730853.1">
    <property type="nucleotide sequence ID" value="NZ_SUMC01000169.1"/>
</dbReference>
<keyword evidence="1" id="KW-1133">Transmembrane helix</keyword>
<evidence type="ECO:0000313" key="3">
    <source>
        <dbReference type="Proteomes" id="UP000305778"/>
    </source>
</evidence>
<evidence type="ECO:0000256" key="1">
    <source>
        <dbReference type="SAM" id="Phobius"/>
    </source>
</evidence>
<keyword evidence="3" id="KW-1185">Reference proteome</keyword>
<name>A0A4U0S6N0_9ACTN</name>
<keyword evidence="1" id="KW-0472">Membrane</keyword>
<organism evidence="2 3">
    <name type="scientific">Actinacidiphila oryziradicis</name>
    <dbReference type="NCBI Taxonomy" id="2571141"/>
    <lineage>
        <taxon>Bacteria</taxon>
        <taxon>Bacillati</taxon>
        <taxon>Actinomycetota</taxon>
        <taxon>Actinomycetes</taxon>
        <taxon>Kitasatosporales</taxon>
        <taxon>Streptomycetaceae</taxon>
        <taxon>Actinacidiphila</taxon>
    </lineage>
</organism>
<evidence type="ECO:0000313" key="2">
    <source>
        <dbReference type="EMBL" id="TJZ96064.1"/>
    </source>
</evidence>
<sequence>MRAAAGTVTLAAIWSPPDHPFTRIGTVAAVVVAIGCLVVLSGVLTTVTILRSAKPPRRKGLRPALTVGGVIAAAGAVIAALGAWLYR</sequence>
<feature type="transmembrane region" description="Helical" evidence="1">
    <location>
        <begin position="64"/>
        <end position="86"/>
    </location>
</feature>
<keyword evidence="1" id="KW-0812">Transmembrane</keyword>
<comment type="caution">
    <text evidence="2">The sequence shown here is derived from an EMBL/GenBank/DDBJ whole genome shotgun (WGS) entry which is preliminary data.</text>
</comment>
<proteinExistence type="predicted"/>
<dbReference type="Proteomes" id="UP000305778">
    <property type="component" value="Unassembled WGS sequence"/>
</dbReference>
<reference evidence="2 3" key="1">
    <citation type="submission" date="2019-04" db="EMBL/GenBank/DDBJ databases">
        <title>Streptomyces oryziradicis sp. nov., a novel actinomycete isolated from rhizosphere soil of rice (Oryza sativa L.).</title>
        <authorList>
            <person name="Li C."/>
        </authorList>
    </citation>
    <scope>NUCLEOTIDE SEQUENCE [LARGE SCALE GENOMIC DNA]</scope>
    <source>
        <strain evidence="2 3">NEAU-C40</strain>
    </source>
</reference>